<dbReference type="RefSeq" id="WP_161926073.1">
    <property type="nucleotide sequence ID" value="NZ_BJOU01000001.1"/>
</dbReference>
<dbReference type="CDD" id="cd06193">
    <property type="entry name" value="siderophore_interacting"/>
    <property type="match status" value="1"/>
</dbReference>
<dbReference type="InterPro" id="IPR039374">
    <property type="entry name" value="SIP_fam"/>
</dbReference>
<dbReference type="PANTHER" id="PTHR30157:SF0">
    <property type="entry name" value="NADPH-DEPENDENT FERRIC-CHELATE REDUCTASE"/>
    <property type="match status" value="1"/>
</dbReference>
<dbReference type="SUPFAM" id="SSF63380">
    <property type="entry name" value="Riboflavin synthase domain-like"/>
    <property type="match status" value="1"/>
</dbReference>
<dbReference type="Pfam" id="PF04954">
    <property type="entry name" value="SIP"/>
    <property type="match status" value="1"/>
</dbReference>
<dbReference type="GO" id="GO:0016491">
    <property type="term" value="F:oxidoreductase activity"/>
    <property type="evidence" value="ECO:0007669"/>
    <property type="project" value="InterPro"/>
</dbReference>
<dbReference type="AlphaFoldDB" id="A0A7M3SVF7"/>
<dbReference type="Proteomes" id="UP000444980">
    <property type="component" value="Unassembled WGS sequence"/>
</dbReference>
<evidence type="ECO:0000313" key="2">
    <source>
        <dbReference type="EMBL" id="GED96631.1"/>
    </source>
</evidence>
<reference evidence="3" key="1">
    <citation type="submission" date="2019-06" db="EMBL/GenBank/DDBJ databases">
        <title>Gordonia isolated from sludge of a wastewater treatment plant.</title>
        <authorList>
            <person name="Tamura T."/>
            <person name="Aoyama K."/>
            <person name="Kang Y."/>
            <person name="Saito S."/>
            <person name="Akiyama N."/>
            <person name="Yazawa K."/>
            <person name="Gonoi T."/>
            <person name="Mikami Y."/>
        </authorList>
    </citation>
    <scope>NUCLEOTIDE SEQUENCE [LARGE SCALE GENOMIC DNA]</scope>
    <source>
        <strain evidence="3">NBRC 107697</strain>
    </source>
</reference>
<dbReference type="InterPro" id="IPR013113">
    <property type="entry name" value="SIP_FAD-bd"/>
</dbReference>
<dbReference type="InterPro" id="IPR039261">
    <property type="entry name" value="FNR_nucleotide-bd"/>
</dbReference>
<feature type="domain" description="FAD-binding FR-type" evidence="1">
    <location>
        <begin position="23"/>
        <end position="125"/>
    </location>
</feature>
<keyword evidence="3" id="KW-1185">Reference proteome</keyword>
<dbReference type="PANTHER" id="PTHR30157">
    <property type="entry name" value="FERRIC REDUCTASE, NADPH-DEPENDENT"/>
    <property type="match status" value="1"/>
</dbReference>
<evidence type="ECO:0000259" key="1">
    <source>
        <dbReference type="PROSITE" id="PS51384"/>
    </source>
</evidence>
<organism evidence="2 3">
    <name type="scientific">Gordonia crocea</name>
    <dbReference type="NCBI Taxonomy" id="589162"/>
    <lineage>
        <taxon>Bacteria</taxon>
        <taxon>Bacillati</taxon>
        <taxon>Actinomycetota</taxon>
        <taxon>Actinomycetes</taxon>
        <taxon>Mycobacteriales</taxon>
        <taxon>Gordoniaceae</taxon>
        <taxon>Gordonia</taxon>
    </lineage>
</organism>
<dbReference type="OrthoDB" id="3396083at2"/>
<comment type="caution">
    <text evidence="2">The sequence shown here is derived from an EMBL/GenBank/DDBJ whole genome shotgun (WGS) entry which is preliminary data.</text>
</comment>
<dbReference type="Gene3D" id="2.40.30.10">
    <property type="entry name" value="Translation factors"/>
    <property type="match status" value="1"/>
</dbReference>
<dbReference type="PROSITE" id="PS51384">
    <property type="entry name" value="FAD_FR"/>
    <property type="match status" value="1"/>
</dbReference>
<dbReference type="InterPro" id="IPR007037">
    <property type="entry name" value="SIP_rossman_dom"/>
</dbReference>
<dbReference type="InterPro" id="IPR017927">
    <property type="entry name" value="FAD-bd_FR_type"/>
</dbReference>
<dbReference type="Pfam" id="PF08021">
    <property type="entry name" value="FAD_binding_9"/>
    <property type="match status" value="1"/>
</dbReference>
<evidence type="ECO:0000313" key="3">
    <source>
        <dbReference type="Proteomes" id="UP000444980"/>
    </source>
</evidence>
<dbReference type="EMBL" id="BJOU01000001">
    <property type="protein sequence ID" value="GED96631.1"/>
    <property type="molecule type" value="Genomic_DNA"/>
</dbReference>
<gene>
    <name evidence="2" type="ORF">nbrc107697_06700</name>
</gene>
<name>A0A7M3SVF7_9ACTN</name>
<protein>
    <submittedName>
        <fullName evidence="2">Putative siderophore-interacting protein</fullName>
    </submittedName>
</protein>
<sequence length="258" mass="28420">MITAVAPSPSRGWQGAVLKLLRADDFQLTVTGVDKITDHYLRVHFADGGLLARHDVHPTMWVRLWFEQGDRRYQRAFTLVDPDPPTGTFAVEFAIHDGPAAGWAQSAFVGEEVQATVMGSHFALPDRDPDGWLIAGDASSLAAVNSLLGAIAASDSPDVPVTIWMEYQHDDEFTLPLRAREHHRVEWVHRGETGTAIVEMIAAEAFDATGYQGWVATETKSTRAITALLRTRYRLGRSGVVSQPHWIDGPSIVRSGRI</sequence>
<accession>A0A7M3SVF7</accession>
<dbReference type="Gene3D" id="3.40.50.80">
    <property type="entry name" value="Nucleotide-binding domain of ferredoxin-NADP reductase (FNR) module"/>
    <property type="match status" value="1"/>
</dbReference>
<proteinExistence type="predicted"/>
<dbReference type="InterPro" id="IPR017938">
    <property type="entry name" value="Riboflavin_synthase-like_b-brl"/>
</dbReference>